<evidence type="ECO:0000313" key="1">
    <source>
        <dbReference type="EMBL" id="RPA78264.1"/>
    </source>
</evidence>
<dbReference type="EMBL" id="ML119713">
    <property type="protein sequence ID" value="RPA78264.1"/>
    <property type="molecule type" value="Genomic_DNA"/>
</dbReference>
<organism evidence="1 2">
    <name type="scientific">Ascobolus immersus RN42</name>
    <dbReference type="NCBI Taxonomy" id="1160509"/>
    <lineage>
        <taxon>Eukaryota</taxon>
        <taxon>Fungi</taxon>
        <taxon>Dikarya</taxon>
        <taxon>Ascomycota</taxon>
        <taxon>Pezizomycotina</taxon>
        <taxon>Pezizomycetes</taxon>
        <taxon>Pezizales</taxon>
        <taxon>Ascobolaceae</taxon>
        <taxon>Ascobolus</taxon>
    </lineage>
</organism>
<gene>
    <name evidence="1" type="ORF">BJ508DRAFT_309381</name>
</gene>
<keyword evidence="2" id="KW-1185">Reference proteome</keyword>
<reference evidence="1 2" key="1">
    <citation type="journal article" date="2018" name="Nat. Ecol. Evol.">
        <title>Pezizomycetes genomes reveal the molecular basis of ectomycorrhizal truffle lifestyle.</title>
        <authorList>
            <person name="Murat C."/>
            <person name="Payen T."/>
            <person name="Noel B."/>
            <person name="Kuo A."/>
            <person name="Morin E."/>
            <person name="Chen J."/>
            <person name="Kohler A."/>
            <person name="Krizsan K."/>
            <person name="Balestrini R."/>
            <person name="Da Silva C."/>
            <person name="Montanini B."/>
            <person name="Hainaut M."/>
            <person name="Levati E."/>
            <person name="Barry K.W."/>
            <person name="Belfiori B."/>
            <person name="Cichocki N."/>
            <person name="Clum A."/>
            <person name="Dockter R.B."/>
            <person name="Fauchery L."/>
            <person name="Guy J."/>
            <person name="Iotti M."/>
            <person name="Le Tacon F."/>
            <person name="Lindquist E.A."/>
            <person name="Lipzen A."/>
            <person name="Malagnac F."/>
            <person name="Mello A."/>
            <person name="Molinier V."/>
            <person name="Miyauchi S."/>
            <person name="Poulain J."/>
            <person name="Riccioni C."/>
            <person name="Rubini A."/>
            <person name="Sitrit Y."/>
            <person name="Splivallo R."/>
            <person name="Traeger S."/>
            <person name="Wang M."/>
            <person name="Zifcakova L."/>
            <person name="Wipf D."/>
            <person name="Zambonelli A."/>
            <person name="Paolocci F."/>
            <person name="Nowrousian M."/>
            <person name="Ottonello S."/>
            <person name="Baldrian P."/>
            <person name="Spatafora J.W."/>
            <person name="Henrissat B."/>
            <person name="Nagy L.G."/>
            <person name="Aury J.M."/>
            <person name="Wincker P."/>
            <person name="Grigoriev I.V."/>
            <person name="Bonfante P."/>
            <person name="Martin F.M."/>
        </authorList>
    </citation>
    <scope>NUCLEOTIDE SEQUENCE [LARGE SCALE GENOMIC DNA]</scope>
    <source>
        <strain evidence="1 2">RN42</strain>
    </source>
</reference>
<accession>A0A3N4I8Y8</accession>
<dbReference type="AlphaFoldDB" id="A0A3N4I8Y8"/>
<proteinExistence type="predicted"/>
<protein>
    <submittedName>
        <fullName evidence="1">Uncharacterized protein</fullName>
    </submittedName>
</protein>
<dbReference type="Proteomes" id="UP000275078">
    <property type="component" value="Unassembled WGS sequence"/>
</dbReference>
<evidence type="ECO:0000313" key="2">
    <source>
        <dbReference type="Proteomes" id="UP000275078"/>
    </source>
</evidence>
<name>A0A3N4I8Y8_ASCIM</name>
<sequence length="195" mass="22337">MQELQKEEAAVFGSTSDALAQAIFDRAAKDKKIRSRMSGLPHFFEEGICSESGDKFECERCGKTFNEADPDSSKDSPRPVVKQFECLQCNRRRCGNCTTKTFTVEEVGLFQSIFHSDSHAQKLKYPDYRLCNSQKSAVNKGAVYKPQPVTDDSKYYSEEVALFIYRPDLINAMPKCYEKHKREVDSYRKSLAHFQ</sequence>